<evidence type="ECO:0000313" key="2">
    <source>
        <dbReference type="Proteomes" id="UP000195570"/>
    </source>
</evidence>
<dbReference type="GeneID" id="92382665"/>
<reference evidence="1" key="1">
    <citation type="submission" date="2016-09" db="EMBL/GenBank/DDBJ databases">
        <authorList>
            <person name="Hebert L."/>
            <person name="Moumen B."/>
        </authorList>
    </citation>
    <scope>NUCLEOTIDE SEQUENCE [LARGE SCALE GENOMIC DNA]</scope>
    <source>
        <strain evidence="1">OVI</strain>
    </source>
</reference>
<organism evidence="1 2">
    <name type="scientific">Trypanosoma equiperdum</name>
    <dbReference type="NCBI Taxonomy" id="5694"/>
    <lineage>
        <taxon>Eukaryota</taxon>
        <taxon>Discoba</taxon>
        <taxon>Euglenozoa</taxon>
        <taxon>Kinetoplastea</taxon>
        <taxon>Metakinetoplastina</taxon>
        <taxon>Trypanosomatida</taxon>
        <taxon>Trypanosomatidae</taxon>
        <taxon>Trypanosoma</taxon>
    </lineage>
</organism>
<name>A0A1G4I9L0_TRYEQ</name>
<accession>A0A1G4I9L0</accession>
<dbReference type="VEuPathDB" id="TriTrypDB:TEOVI_000873100"/>
<dbReference type="RefSeq" id="XP_067079650.1">
    <property type="nucleotide sequence ID" value="XM_067223549.1"/>
</dbReference>
<dbReference type="EMBL" id="CZPT02000991">
    <property type="protein sequence ID" value="SCU68496.1"/>
    <property type="molecule type" value="Genomic_DNA"/>
</dbReference>
<proteinExistence type="predicted"/>
<dbReference type="Proteomes" id="UP000195570">
    <property type="component" value="Unassembled WGS sequence"/>
</dbReference>
<comment type="caution">
    <text evidence="1">The sequence shown here is derived from an EMBL/GenBank/DDBJ whole genome shotgun (WGS) entry which is preliminary data.</text>
</comment>
<protein>
    <submittedName>
        <fullName evidence="1">Uncharacterized protein</fullName>
    </submittedName>
</protein>
<evidence type="ECO:0000313" key="1">
    <source>
        <dbReference type="EMBL" id="SCU68496.1"/>
    </source>
</evidence>
<keyword evidence="2" id="KW-1185">Reference proteome</keyword>
<gene>
    <name evidence="1" type="ORF">TEOVI_000873100</name>
</gene>
<sequence>MEVDANTFNPRMLRSANIGLAQPLDFVSTKGKHVVGNLHGVVFNETTTGITGGVNIAATTGNRTAARGRRRRTGI</sequence>
<dbReference type="AlphaFoldDB" id="A0A1G4I9L0"/>